<reference evidence="3" key="1">
    <citation type="submission" date="2019-03" db="EMBL/GenBank/DDBJ databases">
        <title>Long read genome sequence of the mycoparasitic Pythium oligandrum ATCC 38472 isolated from sugarbeet rhizosphere.</title>
        <authorList>
            <person name="Gaulin E."/>
        </authorList>
    </citation>
    <scope>NUCLEOTIDE SEQUENCE</scope>
    <source>
        <strain evidence="3">ATCC 38472_TT</strain>
    </source>
</reference>
<feature type="region of interest" description="Disordered" evidence="1">
    <location>
        <begin position="644"/>
        <end position="670"/>
    </location>
</feature>
<dbReference type="OrthoDB" id="152055at2759"/>
<proteinExistence type="predicted"/>
<accession>A0A8K1C3Y8</accession>
<keyword evidence="2" id="KW-0472">Membrane</keyword>
<dbReference type="EMBL" id="SPLM01000146">
    <property type="protein sequence ID" value="TMW56032.1"/>
    <property type="molecule type" value="Genomic_DNA"/>
</dbReference>
<evidence type="ECO:0000313" key="3">
    <source>
        <dbReference type="EMBL" id="TMW56032.1"/>
    </source>
</evidence>
<evidence type="ECO:0000256" key="2">
    <source>
        <dbReference type="SAM" id="Phobius"/>
    </source>
</evidence>
<keyword evidence="4" id="KW-1185">Reference proteome</keyword>
<evidence type="ECO:0000313" key="4">
    <source>
        <dbReference type="Proteomes" id="UP000794436"/>
    </source>
</evidence>
<feature type="transmembrane region" description="Helical" evidence="2">
    <location>
        <begin position="451"/>
        <end position="474"/>
    </location>
</feature>
<name>A0A8K1C3Y8_PYTOL</name>
<gene>
    <name evidence="3" type="ORF">Poli38472_008680</name>
</gene>
<organism evidence="3 4">
    <name type="scientific">Pythium oligandrum</name>
    <name type="common">Mycoparasitic fungus</name>
    <dbReference type="NCBI Taxonomy" id="41045"/>
    <lineage>
        <taxon>Eukaryota</taxon>
        <taxon>Sar</taxon>
        <taxon>Stramenopiles</taxon>
        <taxon>Oomycota</taxon>
        <taxon>Peronosporomycetes</taxon>
        <taxon>Pythiales</taxon>
        <taxon>Pythiaceae</taxon>
        <taxon>Pythium</taxon>
    </lineage>
</organism>
<comment type="caution">
    <text evidence="3">The sequence shown here is derived from an EMBL/GenBank/DDBJ whole genome shotgun (WGS) entry which is preliminary data.</text>
</comment>
<feature type="transmembrane region" description="Helical" evidence="2">
    <location>
        <begin position="498"/>
        <end position="522"/>
    </location>
</feature>
<feature type="compositionally biased region" description="Low complexity" evidence="1">
    <location>
        <begin position="657"/>
        <end position="668"/>
    </location>
</feature>
<evidence type="ECO:0000256" key="1">
    <source>
        <dbReference type="SAM" id="MobiDB-lite"/>
    </source>
</evidence>
<dbReference type="Proteomes" id="UP000794436">
    <property type="component" value="Unassembled WGS sequence"/>
</dbReference>
<feature type="compositionally biased region" description="Polar residues" evidence="1">
    <location>
        <begin position="644"/>
        <end position="655"/>
    </location>
</feature>
<keyword evidence="2" id="KW-0812">Transmembrane</keyword>
<feature type="transmembrane region" description="Helical" evidence="2">
    <location>
        <begin position="390"/>
        <end position="411"/>
    </location>
</feature>
<dbReference type="AlphaFoldDB" id="A0A8K1C3Y8"/>
<feature type="transmembrane region" description="Helical" evidence="2">
    <location>
        <begin position="350"/>
        <end position="369"/>
    </location>
</feature>
<feature type="transmembrane region" description="Helical" evidence="2">
    <location>
        <begin position="12"/>
        <end position="30"/>
    </location>
</feature>
<protein>
    <submittedName>
        <fullName evidence="3">Uncharacterized protein</fullName>
    </submittedName>
</protein>
<feature type="transmembrane region" description="Helical" evidence="2">
    <location>
        <begin position="268"/>
        <end position="294"/>
    </location>
</feature>
<keyword evidence="2" id="KW-1133">Transmembrane helix</keyword>
<sequence length="739" mass="82760">MRQRLRLPLFEVLLTVLNLTTTVLTLFAGLSENPILVTLTGRYDPVRARLQDGSINMDLARKELVRVQYLTPLEDIATKFRFVTAPRRNMYSYAADRSLCRIVNSVNASIIGANYKDYWGTGTRRYQILVFSVSPPNCKVLNLLPNWYNKCVSDRQNSTSACQQYIFDQFEKLQTNAQAQVNVVSDVGSAGVPFLKCLARPFKTFDYQTDLLTHQANWAGAREQIQIQTSDCRALPLIRSTDWEQSLFQVQAVDDGADVVLAIPNSGWFASAVSVAYSIVSLTMIASGIIALVFRQRVTRYLPDAVRFSKEHRLVRYLFPFMPVAVRLTSDPRSVIPFKGSLLVASDLWLNHWLYMALSILDAITTFELSATTLRLGAIYLRYRITLTNFMFVCSALTRISWLACFIHTLIRWSAKSTLRSLKSMQVISRAARDRLDRLIDQSVLFLSFKIYNVLLCVILFAMMQTIGTTSFMVRDNPHKVPAYGGIPKIGTIWQSELVCDFVSIMALLLVSGQTLGFLLLLTPFCRIAKNHVMLTLQERYFWVGWDGLMASKMLGLDPFRPDMSIDGHAYTKCSLGTVLQLLSLSGPSSFVRLGGDSILTAGGFAFDEPPLFRFPVKRAIALGLCQSHGGVVYGASSTVPSAKTRTTQAHQTHGFSEIGTEGESSTSNDKTSLFDRQLKLIVDGYTGVVLLVDKDDPGGFNTNKETGLREYEVSDVLTTIPILDIKWLLGNEKKLRIE</sequence>